<dbReference type="OMA" id="MSRMKAT"/>
<keyword evidence="2" id="KW-0999">Mitochondrion inner membrane</keyword>
<keyword evidence="8" id="KW-1185">Reference proteome</keyword>
<evidence type="ECO:0000256" key="2">
    <source>
        <dbReference type="ARBA" id="ARBA00022792"/>
    </source>
</evidence>
<dbReference type="Proteomes" id="UP000004994">
    <property type="component" value="Chromosome 5"/>
</dbReference>
<dbReference type="STRING" id="4081.A0A3Q7HAN2"/>
<dbReference type="Gramene" id="Solyc05g016253.1.1">
    <property type="protein sequence ID" value="Solyc05g016253.1.1"/>
    <property type="gene ID" value="Solyc05g016253.1"/>
</dbReference>
<dbReference type="FunFam" id="1.10.287.110:FF:000001">
    <property type="entry name" value="Import inner membrane translocase subunit tim14"/>
    <property type="match status" value="1"/>
</dbReference>
<evidence type="ECO:0000313" key="7">
    <source>
        <dbReference type="EnsemblPlants" id="Solyc05g016253.1.1"/>
    </source>
</evidence>
<evidence type="ECO:0000256" key="6">
    <source>
        <dbReference type="ARBA" id="ARBA00063640"/>
    </source>
</evidence>
<keyword evidence="4" id="KW-0472">Membrane</keyword>
<proteinExistence type="predicted"/>
<name>A0A3Q7HAN2_SOLLC</name>
<comment type="subunit">
    <text evidence="6">Probable component of the PAM complex at least composed of a mitochondrial HSP70 protein, TIMM44 and TIMM14. The complex interacts with the TIMM23 component of the TIM17:23 complex.</text>
</comment>
<dbReference type="InterPro" id="IPR036869">
    <property type="entry name" value="J_dom_sf"/>
</dbReference>
<dbReference type="InParanoid" id="A0A3Q7HAN2"/>
<dbReference type="SUPFAM" id="SSF46565">
    <property type="entry name" value="Chaperone J-domain"/>
    <property type="match status" value="1"/>
</dbReference>
<reference evidence="7" key="2">
    <citation type="submission" date="2019-01" db="UniProtKB">
        <authorList>
            <consortium name="EnsemblPlants"/>
        </authorList>
    </citation>
    <scope>IDENTIFICATION</scope>
    <source>
        <strain evidence="7">cv. Heinz 1706</strain>
    </source>
</reference>
<evidence type="ECO:0000256" key="1">
    <source>
        <dbReference type="ARBA" id="ARBA00004273"/>
    </source>
</evidence>
<dbReference type="EnsemblPlants" id="Solyc05g016253.1.1">
    <property type="protein sequence ID" value="Solyc05g016253.1.1"/>
    <property type="gene ID" value="Solyc05g016253.1"/>
</dbReference>
<comment type="function">
    <text evidence="5">Component of the PAM complex, a complex required for the translocation of transit peptide-containing proteins from the inner membrane into the mitochondrial matrix in an ATP-dependent manner.</text>
</comment>
<reference evidence="7" key="1">
    <citation type="journal article" date="2012" name="Nature">
        <title>The tomato genome sequence provides insights into fleshy fruit evolution.</title>
        <authorList>
            <consortium name="Tomato Genome Consortium"/>
        </authorList>
    </citation>
    <scope>NUCLEOTIDE SEQUENCE [LARGE SCALE GENOMIC DNA]</scope>
    <source>
        <strain evidence="7">cv. Heinz 1706</strain>
    </source>
</reference>
<evidence type="ECO:0000256" key="4">
    <source>
        <dbReference type="ARBA" id="ARBA00023136"/>
    </source>
</evidence>
<accession>A0A3Q7HAN2</accession>
<evidence type="ECO:0000256" key="3">
    <source>
        <dbReference type="ARBA" id="ARBA00023128"/>
    </source>
</evidence>
<organism evidence="7">
    <name type="scientific">Solanum lycopersicum</name>
    <name type="common">Tomato</name>
    <name type="synonym">Lycopersicon esculentum</name>
    <dbReference type="NCBI Taxonomy" id="4081"/>
    <lineage>
        <taxon>Eukaryota</taxon>
        <taxon>Viridiplantae</taxon>
        <taxon>Streptophyta</taxon>
        <taxon>Embryophyta</taxon>
        <taxon>Tracheophyta</taxon>
        <taxon>Spermatophyta</taxon>
        <taxon>Magnoliopsida</taxon>
        <taxon>eudicotyledons</taxon>
        <taxon>Gunneridae</taxon>
        <taxon>Pentapetalae</taxon>
        <taxon>asterids</taxon>
        <taxon>lamiids</taxon>
        <taxon>Solanales</taxon>
        <taxon>Solanaceae</taxon>
        <taxon>Solanoideae</taxon>
        <taxon>Solaneae</taxon>
        <taxon>Solanum</taxon>
        <taxon>Solanum subgen. Lycopersicon</taxon>
    </lineage>
</organism>
<evidence type="ECO:0000256" key="5">
    <source>
        <dbReference type="ARBA" id="ARBA00059031"/>
    </source>
</evidence>
<protein>
    <submittedName>
        <fullName evidence="7">Uncharacterized protein</fullName>
    </submittedName>
</protein>
<dbReference type="GO" id="GO:0001671">
    <property type="term" value="F:ATPase activator activity"/>
    <property type="evidence" value="ECO:0000318"/>
    <property type="project" value="GO_Central"/>
</dbReference>
<keyword evidence="3" id="KW-0496">Mitochondrion</keyword>
<dbReference type="PANTHER" id="PTHR12763:SF44">
    <property type="entry name" value="MITOCHONDRIAL IMPORT INNER MEMBRANE TRANSLOCASE SUBUNIT TIM14-2-LIKE"/>
    <property type="match status" value="1"/>
</dbReference>
<dbReference type="GO" id="GO:0001405">
    <property type="term" value="C:PAM complex, Tim23 associated import motor"/>
    <property type="evidence" value="ECO:0000318"/>
    <property type="project" value="GO_Central"/>
</dbReference>
<dbReference type="AlphaFoldDB" id="A0A3Q7HAN2"/>
<dbReference type="Gene3D" id="1.10.287.110">
    <property type="entry name" value="DnaJ domain"/>
    <property type="match status" value="1"/>
</dbReference>
<comment type="subcellular location">
    <subcellularLocation>
        <location evidence="1">Mitochondrion inner membrane</location>
    </subcellularLocation>
</comment>
<evidence type="ECO:0000313" key="8">
    <source>
        <dbReference type="Proteomes" id="UP000004994"/>
    </source>
</evidence>
<dbReference type="PANTHER" id="PTHR12763">
    <property type="match status" value="1"/>
</dbReference>
<sequence length="82" mass="9255">MVGPPTVRMHKFYEGGFQSKMSRMKATLIFGKNTEADRVREEHRKVMVANHLDAGGNYYLASKINEAKYTLLGKMNNSGSPF</sequence>
<dbReference type="GO" id="GO:0030150">
    <property type="term" value="P:protein import into mitochondrial matrix"/>
    <property type="evidence" value="ECO:0000318"/>
    <property type="project" value="GO_Central"/>
</dbReference>